<dbReference type="CDD" id="cd04481">
    <property type="entry name" value="RPA1_DBD_B_like"/>
    <property type="match status" value="1"/>
</dbReference>
<sequence length="267" mass="30617">MGGFTLTRQHHKLTFVHNTVLTECHDFSGPAFGFEFVDYQSIISLTHPENTAIDVIGLVVAIGEMEKDNDDIKKHRLNIQIQDANINLWGDFAYKMQRFLDNNPHNLRIIVIIQFAKLSIWRDRPTVNTYFAVSKLFINTDIDEINVFKKILDGDDRPDSSTNTFTLMKSNKVSEHDDFMVKFQLKTIVDVLEPVEKNTFNIMGTIKGILQNEPWHYLACTNCNYKAIRPPGAEDQVDDEGLTGYECHNKDCTKNKTTVIPRLLFSS</sequence>
<gene>
    <name evidence="1" type="ORF">LSALG_LOCUS6428</name>
</gene>
<keyword evidence="2" id="KW-1185">Reference proteome</keyword>
<accession>A0AA35Y9L6</accession>
<organism evidence="1 2">
    <name type="scientific">Lactuca saligna</name>
    <name type="common">Willowleaf lettuce</name>
    <dbReference type="NCBI Taxonomy" id="75948"/>
    <lineage>
        <taxon>Eukaryota</taxon>
        <taxon>Viridiplantae</taxon>
        <taxon>Streptophyta</taxon>
        <taxon>Embryophyta</taxon>
        <taxon>Tracheophyta</taxon>
        <taxon>Spermatophyta</taxon>
        <taxon>Magnoliopsida</taxon>
        <taxon>eudicotyledons</taxon>
        <taxon>Gunneridae</taxon>
        <taxon>Pentapetalae</taxon>
        <taxon>asterids</taxon>
        <taxon>campanulids</taxon>
        <taxon>Asterales</taxon>
        <taxon>Asteraceae</taxon>
        <taxon>Cichorioideae</taxon>
        <taxon>Cichorieae</taxon>
        <taxon>Lactucinae</taxon>
        <taxon>Lactuca</taxon>
    </lineage>
</organism>
<reference evidence="1" key="1">
    <citation type="submission" date="2023-04" db="EMBL/GenBank/DDBJ databases">
        <authorList>
            <person name="Vijverberg K."/>
            <person name="Xiong W."/>
            <person name="Schranz E."/>
        </authorList>
    </citation>
    <scope>NUCLEOTIDE SEQUENCE</scope>
</reference>
<name>A0AA35Y9L6_LACSI</name>
<dbReference type="AlphaFoldDB" id="A0AA35Y9L6"/>
<dbReference type="Gene3D" id="2.40.50.140">
    <property type="entry name" value="Nucleic acid-binding proteins"/>
    <property type="match status" value="2"/>
</dbReference>
<dbReference type="EMBL" id="OX465086">
    <property type="protein sequence ID" value="CAI9265847.1"/>
    <property type="molecule type" value="Genomic_DNA"/>
</dbReference>
<evidence type="ECO:0008006" key="3">
    <source>
        <dbReference type="Google" id="ProtNLM"/>
    </source>
</evidence>
<evidence type="ECO:0000313" key="2">
    <source>
        <dbReference type="Proteomes" id="UP001177003"/>
    </source>
</evidence>
<dbReference type="SUPFAM" id="SSF50249">
    <property type="entry name" value="Nucleic acid-binding proteins"/>
    <property type="match status" value="1"/>
</dbReference>
<evidence type="ECO:0000313" key="1">
    <source>
        <dbReference type="EMBL" id="CAI9265847.1"/>
    </source>
</evidence>
<dbReference type="InterPro" id="IPR012340">
    <property type="entry name" value="NA-bd_OB-fold"/>
</dbReference>
<dbReference type="PANTHER" id="PTHR47165">
    <property type="entry name" value="OS03G0429900 PROTEIN"/>
    <property type="match status" value="1"/>
</dbReference>
<proteinExistence type="predicted"/>
<protein>
    <recommendedName>
        <fullName evidence="3">Replication factor A C-terminal domain-containing protein</fullName>
    </recommendedName>
</protein>
<dbReference type="PANTHER" id="PTHR47165:SF4">
    <property type="entry name" value="OS03G0429900 PROTEIN"/>
    <property type="match status" value="1"/>
</dbReference>
<dbReference type="Proteomes" id="UP001177003">
    <property type="component" value="Chromosome 0"/>
</dbReference>